<feature type="region of interest" description="Disordered" evidence="1">
    <location>
        <begin position="97"/>
        <end position="126"/>
    </location>
</feature>
<evidence type="ECO:0000313" key="2">
    <source>
        <dbReference type="EMBL" id="PIZ39438.1"/>
    </source>
</evidence>
<proteinExistence type="predicted"/>
<organism evidence="2 3">
    <name type="scientific">Candidatus Aquicultor secundus</name>
    <dbReference type="NCBI Taxonomy" id="1973895"/>
    <lineage>
        <taxon>Bacteria</taxon>
        <taxon>Bacillati</taxon>
        <taxon>Actinomycetota</taxon>
        <taxon>Candidatus Aquicultoria</taxon>
        <taxon>Candidatus Aquicultorales</taxon>
        <taxon>Candidatus Aquicultoraceae</taxon>
        <taxon>Candidatus Aquicultor</taxon>
    </lineage>
</organism>
<reference evidence="3" key="1">
    <citation type="submission" date="2017-09" db="EMBL/GenBank/DDBJ databases">
        <title>Depth-based differentiation of microbial function through sediment-hosted aquifers and enrichment of novel symbionts in the deep terrestrial subsurface.</title>
        <authorList>
            <person name="Probst A.J."/>
            <person name="Ladd B."/>
            <person name="Jarett J.K."/>
            <person name="Geller-Mcgrath D.E."/>
            <person name="Sieber C.M.K."/>
            <person name="Emerson J.B."/>
            <person name="Anantharaman K."/>
            <person name="Thomas B.C."/>
            <person name="Malmstrom R."/>
            <person name="Stieglmeier M."/>
            <person name="Klingl A."/>
            <person name="Woyke T."/>
            <person name="Ryan C.M."/>
            <person name="Banfield J.F."/>
        </authorList>
    </citation>
    <scope>NUCLEOTIDE SEQUENCE [LARGE SCALE GENOMIC DNA]</scope>
</reference>
<gene>
    <name evidence="2" type="ORF">COY37_04895</name>
</gene>
<name>A0A2M7T8C2_9ACTN</name>
<dbReference type="Proteomes" id="UP000230956">
    <property type="component" value="Unassembled WGS sequence"/>
</dbReference>
<dbReference type="EMBL" id="PFNG01000120">
    <property type="protein sequence ID" value="PIZ39438.1"/>
    <property type="molecule type" value="Genomic_DNA"/>
</dbReference>
<evidence type="ECO:0000256" key="1">
    <source>
        <dbReference type="SAM" id="MobiDB-lite"/>
    </source>
</evidence>
<comment type="caution">
    <text evidence="2">The sequence shown here is derived from an EMBL/GenBank/DDBJ whole genome shotgun (WGS) entry which is preliminary data.</text>
</comment>
<dbReference type="AlphaFoldDB" id="A0A2M7T8C2"/>
<accession>A0A2M7T8C2</accession>
<protein>
    <submittedName>
        <fullName evidence="2">Uncharacterized protein</fullName>
    </submittedName>
</protein>
<evidence type="ECO:0000313" key="3">
    <source>
        <dbReference type="Proteomes" id="UP000230956"/>
    </source>
</evidence>
<sequence length="246" mass="26951">MVAGVLVLAITLGVIIFNNVAAELKTEALYSEALKDRDRGDLVSAKRKLADIVRTNPSFKDAKDQLAEVKQRINPGMGTPPPPEHGRISRENAVKLSNENAEGSSGAGSRPKLKFPQNGADEPAKTTLPSAIEGFKLVSERSTKDVVSRVYEPTDADSKVTTVTVAIKEHGDTQKASDALYSIRFKYRRGQQLYWVNGRMAYYGYDGQGLSILAWYEDNETVEIEAQGKDPKIGQIGVLLDIAREL</sequence>